<name>A0A5Q2WA08_9CAUD</name>
<feature type="region of interest" description="Disordered" evidence="1">
    <location>
        <begin position="67"/>
        <end position="94"/>
    </location>
</feature>
<proteinExistence type="predicted"/>
<sequence>MDPDANLLELLDIAREHQAEVDDESRSNHADTGRMADLVLALHGWLSDGGTLPAAWHLSTCMSSDCRAAEAEEPPGSDADPMPIRAIRPGDGPY</sequence>
<accession>A0A5Q2WA08</accession>
<gene>
    <name evidence="2" type="primary">88</name>
    <name evidence="2" type="ORF">SEA_QUESADILLA_88</name>
</gene>
<keyword evidence="3" id="KW-1185">Reference proteome</keyword>
<reference evidence="2 3" key="1">
    <citation type="submission" date="2019-10" db="EMBL/GenBank/DDBJ databases">
        <authorList>
            <person name="Jorgensen H.J."/>
            <person name="Tolsma S."/>
            <person name="Caruso S.M."/>
            <person name="Garlena R.A."/>
            <person name="Russell D.A."/>
            <person name="Pope W.H."/>
            <person name="Jacobs-Se D."/>
            <person name="Hatfull G.F."/>
        </authorList>
    </citation>
    <scope>NUCLEOTIDE SEQUENCE [LARGE SCALE GENOMIC DNA]</scope>
</reference>
<evidence type="ECO:0000256" key="1">
    <source>
        <dbReference type="SAM" id="MobiDB-lite"/>
    </source>
</evidence>
<protein>
    <submittedName>
        <fullName evidence="2">Uncharacterized protein</fullName>
    </submittedName>
</protein>
<dbReference type="GeneID" id="60321252"/>
<dbReference type="KEGG" id="vg:60321252"/>
<dbReference type="EMBL" id="MN617843">
    <property type="protein sequence ID" value="QGH75336.1"/>
    <property type="molecule type" value="Genomic_DNA"/>
</dbReference>
<evidence type="ECO:0000313" key="2">
    <source>
        <dbReference type="EMBL" id="QGH75336.1"/>
    </source>
</evidence>
<organism evidence="2 3">
    <name type="scientific">Mycobacterium phage Quesadilla</name>
    <dbReference type="NCBI Taxonomy" id="2664226"/>
    <lineage>
        <taxon>Viruses</taxon>
        <taxon>Duplodnaviria</taxon>
        <taxon>Heunggongvirae</taxon>
        <taxon>Uroviricota</taxon>
        <taxon>Caudoviricetes</taxon>
        <taxon>Bclasvirinae</taxon>
        <taxon>Quesadillavirus</taxon>
        <taxon>Quesadillavirus quesadilla</taxon>
    </lineage>
</organism>
<dbReference type="Proteomes" id="UP000370142">
    <property type="component" value="Segment"/>
</dbReference>
<dbReference type="RefSeq" id="YP_009949844.1">
    <property type="nucleotide sequence ID" value="NC_051584.1"/>
</dbReference>
<evidence type="ECO:0000313" key="3">
    <source>
        <dbReference type="Proteomes" id="UP000370142"/>
    </source>
</evidence>